<reference evidence="2 3" key="1">
    <citation type="submission" date="2019-10" db="EMBL/GenBank/DDBJ databases">
        <title>Draft whole-genome sequence of the purple nonsulfur photosynthetic bacterium Roseospira navarrensis DSM 15114.</title>
        <authorList>
            <person name="Kyndt J.A."/>
            <person name="Meyer T.E."/>
        </authorList>
    </citation>
    <scope>NUCLEOTIDE SEQUENCE [LARGE SCALE GENOMIC DNA]</scope>
    <source>
        <strain evidence="2 3">DSM 15114</strain>
    </source>
</reference>
<evidence type="ECO:0000313" key="2">
    <source>
        <dbReference type="EMBL" id="MQX38098.1"/>
    </source>
</evidence>
<dbReference type="RefSeq" id="WP_153346218.1">
    <property type="nucleotide sequence ID" value="NZ_WIVE01000070.1"/>
</dbReference>
<evidence type="ECO:0000256" key="1">
    <source>
        <dbReference type="SAM" id="MobiDB-lite"/>
    </source>
</evidence>
<dbReference type="EMBL" id="WIVE01000070">
    <property type="protein sequence ID" value="MQX38098.1"/>
    <property type="molecule type" value="Genomic_DNA"/>
</dbReference>
<proteinExistence type="predicted"/>
<organism evidence="2 3">
    <name type="scientific">Roseospira navarrensis</name>
    <dbReference type="NCBI Taxonomy" id="140058"/>
    <lineage>
        <taxon>Bacteria</taxon>
        <taxon>Pseudomonadati</taxon>
        <taxon>Pseudomonadota</taxon>
        <taxon>Alphaproteobacteria</taxon>
        <taxon>Rhodospirillales</taxon>
        <taxon>Rhodospirillaceae</taxon>
        <taxon>Roseospira</taxon>
    </lineage>
</organism>
<gene>
    <name evidence="2" type="ORF">GHC57_16395</name>
</gene>
<feature type="compositionally biased region" description="Low complexity" evidence="1">
    <location>
        <begin position="7"/>
        <end position="17"/>
    </location>
</feature>
<feature type="region of interest" description="Disordered" evidence="1">
    <location>
        <begin position="1"/>
        <end position="42"/>
    </location>
</feature>
<sequence length="239" mass="24872">MDRAHAHGAAPGAAVATAPPPGAGLPDCEPLAAHPDTTRGRAARSVARHGFAPLPGAIAPAMLAALQDEADARLTDAVFAEQTAQQTAQQTEDLAYRAHMTGLGPVAGAFLRDDRVRGLLTGLFGGDYVLSEHISCLTRYGPADHLGAHQDSPAEDCAVTIILYLRADSPDPAAPDTGLVLNVYGETRESVARGARLRIPTRPGTLVLGRGSRIWHARPPLKAGESVVAITGCYREAAA</sequence>
<comment type="caution">
    <text evidence="2">The sequence shown here is derived from an EMBL/GenBank/DDBJ whole genome shotgun (WGS) entry which is preliminary data.</text>
</comment>
<dbReference type="Gene3D" id="2.60.120.620">
    <property type="entry name" value="q2cbj1_9rhob like domain"/>
    <property type="match status" value="1"/>
</dbReference>
<accession>A0A7X1ZGF4</accession>
<protein>
    <recommendedName>
        <fullName evidence="4">Fe2OG dioxygenase domain-containing protein</fullName>
    </recommendedName>
</protein>
<evidence type="ECO:0000313" key="3">
    <source>
        <dbReference type="Proteomes" id="UP000434582"/>
    </source>
</evidence>
<dbReference type="OrthoDB" id="7605090at2"/>
<evidence type="ECO:0008006" key="4">
    <source>
        <dbReference type="Google" id="ProtNLM"/>
    </source>
</evidence>
<dbReference type="SUPFAM" id="SSF51197">
    <property type="entry name" value="Clavaminate synthase-like"/>
    <property type="match status" value="1"/>
</dbReference>
<dbReference type="AlphaFoldDB" id="A0A7X1ZGF4"/>
<name>A0A7X1ZGF4_9PROT</name>
<dbReference type="Proteomes" id="UP000434582">
    <property type="component" value="Unassembled WGS sequence"/>
</dbReference>
<keyword evidence="3" id="KW-1185">Reference proteome</keyword>